<proteinExistence type="predicted"/>
<dbReference type="InterPro" id="IPR000387">
    <property type="entry name" value="Tyr_Pase_dom"/>
</dbReference>
<dbReference type="Pfam" id="PF00782">
    <property type="entry name" value="DSPc"/>
    <property type="match status" value="1"/>
</dbReference>
<organism evidence="2">
    <name type="scientific">freshwater metagenome</name>
    <dbReference type="NCBI Taxonomy" id="449393"/>
    <lineage>
        <taxon>unclassified sequences</taxon>
        <taxon>metagenomes</taxon>
        <taxon>ecological metagenomes</taxon>
    </lineage>
</organism>
<name>A0A6J7DSV2_9ZZZZ</name>
<dbReference type="InterPro" id="IPR029021">
    <property type="entry name" value="Prot-tyrosine_phosphatase-like"/>
</dbReference>
<dbReference type="PROSITE" id="PS50056">
    <property type="entry name" value="TYR_PHOSPHATASE_2"/>
    <property type="match status" value="1"/>
</dbReference>
<dbReference type="Gene3D" id="3.90.190.10">
    <property type="entry name" value="Protein tyrosine phosphatase superfamily"/>
    <property type="match status" value="1"/>
</dbReference>
<gene>
    <name evidence="2" type="ORF">UFOPK3401_00843</name>
</gene>
<feature type="domain" description="Tyrosine specific protein phosphatases" evidence="1">
    <location>
        <begin position="92"/>
        <end position="159"/>
    </location>
</feature>
<reference evidence="2" key="1">
    <citation type="submission" date="2020-05" db="EMBL/GenBank/DDBJ databases">
        <authorList>
            <person name="Chiriac C."/>
            <person name="Salcher M."/>
            <person name="Ghai R."/>
            <person name="Kavagutti S V."/>
        </authorList>
    </citation>
    <scope>NUCLEOTIDE SEQUENCE</scope>
</reference>
<accession>A0A6J7DSV2</accession>
<evidence type="ECO:0000313" key="2">
    <source>
        <dbReference type="EMBL" id="CAB4871704.1"/>
    </source>
</evidence>
<protein>
    <submittedName>
        <fullName evidence="2">Unannotated protein</fullName>
    </submittedName>
</protein>
<evidence type="ECO:0000259" key="1">
    <source>
        <dbReference type="PROSITE" id="PS50056"/>
    </source>
</evidence>
<dbReference type="AlphaFoldDB" id="A0A6J7DSV2"/>
<dbReference type="EMBL" id="CAFBLM010000033">
    <property type="protein sequence ID" value="CAB4871704.1"/>
    <property type="molecule type" value="Genomic_DNA"/>
</dbReference>
<sequence>MSSDDALDGLSPQWVGAEDLEWLPHEILPNLFMGGTGDLDVVTVPKDNPDLIANHGFDAVVTLYARAQPVGWGVVEHRFGFPDSMLAPKDKGRIIQAARWTHERWSSGDRVLVRCQAGLNRSGLVLALALMIEGYTAQDAIELLRQQRSEFVLCNRQFERWVQTDAHADLFGQDADGE</sequence>
<dbReference type="InterPro" id="IPR000340">
    <property type="entry name" value="Dual-sp_phosphatase_cat-dom"/>
</dbReference>
<dbReference type="SUPFAM" id="SSF52799">
    <property type="entry name" value="(Phosphotyrosine protein) phosphatases II"/>
    <property type="match status" value="1"/>
</dbReference>